<keyword evidence="2" id="KW-0808">Transferase</keyword>
<evidence type="ECO:0000313" key="3">
    <source>
        <dbReference type="Proteomes" id="UP000517753"/>
    </source>
</evidence>
<name>A0A7Y9K359_9SPHN</name>
<protein>
    <submittedName>
        <fullName evidence="2">RimJ/RimL family protein N-acetyltransferase</fullName>
    </submittedName>
</protein>
<evidence type="ECO:0000313" key="2">
    <source>
        <dbReference type="EMBL" id="NYD90035.1"/>
    </source>
</evidence>
<dbReference type="GO" id="GO:0016747">
    <property type="term" value="F:acyltransferase activity, transferring groups other than amino-acyl groups"/>
    <property type="evidence" value="ECO:0007669"/>
    <property type="project" value="InterPro"/>
</dbReference>
<gene>
    <name evidence="2" type="ORF">HD841_001815</name>
</gene>
<dbReference type="InterPro" id="IPR051531">
    <property type="entry name" value="N-acetyltransferase"/>
</dbReference>
<dbReference type="Pfam" id="PF13302">
    <property type="entry name" value="Acetyltransf_3"/>
    <property type="match status" value="1"/>
</dbReference>
<dbReference type="PANTHER" id="PTHR43792:SF1">
    <property type="entry name" value="N-ACETYLTRANSFERASE DOMAIN-CONTAINING PROTEIN"/>
    <property type="match status" value="1"/>
</dbReference>
<dbReference type="InterPro" id="IPR016181">
    <property type="entry name" value="Acyl_CoA_acyltransferase"/>
</dbReference>
<accession>A0A7Y9K359</accession>
<dbReference type="SUPFAM" id="SSF55729">
    <property type="entry name" value="Acyl-CoA N-acyltransferases (Nat)"/>
    <property type="match status" value="1"/>
</dbReference>
<dbReference type="RefSeq" id="WP_179508505.1">
    <property type="nucleotide sequence ID" value="NZ_JACCBY010000002.1"/>
</dbReference>
<dbReference type="Proteomes" id="UP000517753">
    <property type="component" value="Unassembled WGS sequence"/>
</dbReference>
<feature type="domain" description="N-acetyltransferase" evidence="1">
    <location>
        <begin position="11"/>
        <end position="181"/>
    </location>
</feature>
<dbReference type="PANTHER" id="PTHR43792">
    <property type="entry name" value="GNAT FAMILY, PUTATIVE (AFU_ORTHOLOGUE AFUA_3G00765)-RELATED-RELATED"/>
    <property type="match status" value="1"/>
</dbReference>
<organism evidence="2 3">
    <name type="scientific">Sphingomonas melonis</name>
    <dbReference type="NCBI Taxonomy" id="152682"/>
    <lineage>
        <taxon>Bacteria</taxon>
        <taxon>Pseudomonadati</taxon>
        <taxon>Pseudomonadota</taxon>
        <taxon>Alphaproteobacteria</taxon>
        <taxon>Sphingomonadales</taxon>
        <taxon>Sphingomonadaceae</taxon>
        <taxon>Sphingomonas</taxon>
    </lineage>
</organism>
<dbReference type="AlphaFoldDB" id="A0A7Y9K359"/>
<dbReference type="Gene3D" id="3.40.630.30">
    <property type="match status" value="1"/>
</dbReference>
<dbReference type="EMBL" id="JACCBY010000002">
    <property type="protein sequence ID" value="NYD90035.1"/>
    <property type="molecule type" value="Genomic_DNA"/>
</dbReference>
<comment type="caution">
    <text evidence="2">The sequence shown here is derived from an EMBL/GenBank/DDBJ whole genome shotgun (WGS) entry which is preliminary data.</text>
</comment>
<dbReference type="PROSITE" id="PS51186">
    <property type="entry name" value="GNAT"/>
    <property type="match status" value="1"/>
</dbReference>
<dbReference type="InterPro" id="IPR000182">
    <property type="entry name" value="GNAT_dom"/>
</dbReference>
<proteinExistence type="predicted"/>
<sequence>MADFRIETERLILRGWRDDDRAAFAAINRDPEVMRYLDGPIDAAASDAMIDRQIAGQAASGHCLWAVERRDDARLLGYCGLRVGGPPGTGVADELEIGWRFARAAWGQGYAREAAAASLTWGFANTDRARIAAWTVPANTASWGLMRRLGMSARPDLDFAHPKFAADHPLSRHIVYVIERSA</sequence>
<keyword evidence="3" id="KW-1185">Reference proteome</keyword>
<evidence type="ECO:0000259" key="1">
    <source>
        <dbReference type="PROSITE" id="PS51186"/>
    </source>
</evidence>
<reference evidence="2 3" key="1">
    <citation type="submission" date="2020-08" db="EMBL/GenBank/DDBJ databases">
        <title>The Agave Microbiome: Exploring the role of microbial communities in plant adaptations to desert environments.</title>
        <authorList>
            <person name="Partida-Martinez L.P."/>
        </authorList>
    </citation>
    <scope>NUCLEOTIDE SEQUENCE [LARGE SCALE GENOMIC DNA]</scope>
    <source>
        <strain evidence="2 3">AS2.3</strain>
    </source>
</reference>